<dbReference type="EMBL" id="JABEVU030000001">
    <property type="protein sequence ID" value="MDB0579510.1"/>
    <property type="molecule type" value="Genomic_DNA"/>
</dbReference>
<dbReference type="Proteomes" id="UP000527860">
    <property type="component" value="Unassembled WGS sequence"/>
</dbReference>
<comment type="caution">
    <text evidence="2">The sequence shown here is derived from an EMBL/GenBank/DDBJ whole genome shotgun (WGS) entry which is preliminary data.</text>
</comment>
<dbReference type="AlphaFoldDB" id="A0A0C2HPL2"/>
<dbReference type="EMBL" id="JXII01000002">
    <property type="protein sequence ID" value="KIH71446.1"/>
    <property type="molecule type" value="Genomic_DNA"/>
</dbReference>
<reference evidence="5" key="2">
    <citation type="submission" date="2020-04" db="EMBL/GenBank/DDBJ databases">
        <title>Genome analysis and biological profiling of marine Cellulosimicrobium funkei MOSEL-ME6.</title>
        <authorList>
            <person name="Tanveer F."/>
            <person name="Xie Y."/>
            <person name="Shinwari Z.K."/>
        </authorList>
    </citation>
    <scope>NUCLEOTIDE SEQUENCE [LARGE SCALE GENOMIC DNA]</scope>
    <source>
        <strain evidence="5">MOSEL-ME25</strain>
    </source>
</reference>
<proteinExistence type="predicted"/>
<reference evidence="3" key="3">
    <citation type="submission" date="2020-04" db="EMBL/GenBank/DDBJ databases">
        <authorList>
            <person name="Tanveer F."/>
            <person name="Xie Y."/>
            <person name="Shinwari Z.K."/>
        </authorList>
    </citation>
    <scope>NUCLEOTIDE SEQUENCE</scope>
    <source>
        <strain evidence="3">MOSEL-ME25</strain>
    </source>
</reference>
<organism evidence="2 4">
    <name type="scientific">Salinicoccus roseus</name>
    <dbReference type="NCBI Taxonomy" id="45670"/>
    <lineage>
        <taxon>Bacteria</taxon>
        <taxon>Bacillati</taxon>
        <taxon>Bacillota</taxon>
        <taxon>Bacilli</taxon>
        <taxon>Bacillales</taxon>
        <taxon>Staphylococcaceae</taxon>
        <taxon>Salinicoccus</taxon>
    </lineage>
</organism>
<dbReference type="OrthoDB" id="2390433at2"/>
<reference evidence="3 5" key="4">
    <citation type="submission" date="2022-12" db="EMBL/GenBank/DDBJ databases">
        <title>Genome analysis and biological profiling of marine Salinicoccus roseus MOSEL-ME25.</title>
        <authorList>
            <person name="Mirza F.T."/>
            <person name="Xie Y."/>
            <person name="Shinwari Z.K."/>
        </authorList>
    </citation>
    <scope>NUCLEOTIDE SEQUENCE [LARGE SCALE GENOMIC DNA]</scope>
    <source>
        <strain evidence="3 5">MOSEL-ME25</strain>
    </source>
</reference>
<dbReference type="RefSeq" id="WP_040104910.1">
    <property type="nucleotide sequence ID" value="NZ_JABEVU030000001.1"/>
</dbReference>
<evidence type="ECO:0000313" key="2">
    <source>
        <dbReference type="EMBL" id="KIH71446.1"/>
    </source>
</evidence>
<keyword evidence="5" id="KW-1185">Reference proteome</keyword>
<accession>A0A0C2HPL2</accession>
<evidence type="ECO:0000313" key="3">
    <source>
        <dbReference type="EMBL" id="MDB0579510.1"/>
    </source>
</evidence>
<name>A0A0C2HPL2_9STAP</name>
<evidence type="ECO:0000313" key="4">
    <source>
        <dbReference type="Proteomes" id="UP000031546"/>
    </source>
</evidence>
<dbReference type="Proteomes" id="UP000031546">
    <property type="component" value="Unassembled WGS sequence"/>
</dbReference>
<feature type="coiled-coil region" evidence="1">
    <location>
        <begin position="257"/>
        <end position="284"/>
    </location>
</feature>
<sequence>MANGFLISKESRKGYENTLPITEDYALFYNSPESLHHVESEKGEALVCHGYLFDVRNPYKEVKSTLEALLDSDNMEEDFSYLNGHFILIHIKDEKATVRTDAVSLTPVYYSESSCWISNDEEITEGPHSVITPGTHLCLPDMEVENEPEVPIKLSEDKKEVLLLDLVKDQYVFFEDKDLYCHFRSNLSTKALLSILHPVLFKQHMIVFSGFSDEKSLHQVNGKRIAREYRMEYQEKKMDEVSDLQESGQSTEKKFIARSTLMNLKQLESSKERYQNTNAALSKHLYVYDPFNVPAIQWIIKSLNRKGSDPNRRIVSHLHPSLDFYDFASAMTLQQINNRLRRKLESLEEKEQLSYSFVNEAKTYGYEVSTNLYGKVGQKELMVYPLSSTISKEEEFTVSFDKEDKGLLFIESYFDNPKNAHRIKVEINDQQYQIDEFLSGKFMEIEGKVSIKMNYARDYSAKSWQKAGKLLIREVD</sequence>
<keyword evidence="1" id="KW-0175">Coiled coil</keyword>
<reference evidence="2 4" key="1">
    <citation type="submission" date="2015-01" db="EMBL/GenBank/DDBJ databases">
        <title>Genome sequences of high lactate-tolerant strain Salinicoccus roseus W12 with industrial interest.</title>
        <authorList>
            <person name="Wang H."/>
            <person name="Yu B."/>
        </authorList>
    </citation>
    <scope>NUCLEOTIDE SEQUENCE [LARGE SCALE GENOMIC DNA]</scope>
    <source>
        <strain evidence="2 4">W12</strain>
    </source>
</reference>
<evidence type="ECO:0000256" key="1">
    <source>
        <dbReference type="SAM" id="Coils"/>
    </source>
</evidence>
<gene>
    <name evidence="3" type="ORF">F7P68_0003130</name>
    <name evidence="2" type="ORF">SN16_01825</name>
</gene>
<evidence type="ECO:0000313" key="5">
    <source>
        <dbReference type="Proteomes" id="UP000527860"/>
    </source>
</evidence>
<protein>
    <submittedName>
        <fullName evidence="2">Uncharacterized protein</fullName>
    </submittedName>
</protein>